<protein>
    <submittedName>
        <fullName evidence="2">Uncharacterized protein</fullName>
    </submittedName>
</protein>
<sequence length="93" mass="10284">MIQTIDIELVRRHTRPDASYDEAVEALDHPENASTEALLHHRHALEMTIARTDQETAVQAARESARWTMIAGIATALATFAALVTTILAVVHR</sequence>
<gene>
    <name evidence="2" type="ORF">AMOR_09450</name>
</gene>
<proteinExistence type="predicted"/>
<keyword evidence="3" id="KW-1185">Reference proteome</keyword>
<dbReference type="EMBL" id="AP025591">
    <property type="protein sequence ID" value="BDG01949.1"/>
    <property type="molecule type" value="Genomic_DNA"/>
</dbReference>
<dbReference type="RefSeq" id="WP_248358974.1">
    <property type="nucleotide sequence ID" value="NZ_AP025591.1"/>
</dbReference>
<reference evidence="3" key="1">
    <citation type="journal article" date="2022" name="Int. J. Syst. Evol. Microbiol.">
        <title>Anaeromyxobacter oryzae sp. nov., Anaeromyxobacter diazotrophicus sp. nov. and Anaeromyxobacter paludicola sp. nov., isolated from paddy soils.</title>
        <authorList>
            <person name="Itoh H."/>
            <person name="Xu Z."/>
            <person name="Mise K."/>
            <person name="Masuda Y."/>
            <person name="Ushijima N."/>
            <person name="Hayakawa C."/>
            <person name="Shiratori Y."/>
            <person name="Senoo K."/>
        </authorList>
    </citation>
    <scope>NUCLEOTIDE SEQUENCE [LARGE SCALE GENOMIC DNA]</scope>
    <source>
        <strain evidence="3">Red232</strain>
    </source>
</reference>
<keyword evidence="1" id="KW-1133">Transmembrane helix</keyword>
<dbReference type="Proteomes" id="UP001162891">
    <property type="component" value="Chromosome"/>
</dbReference>
<evidence type="ECO:0000313" key="3">
    <source>
        <dbReference type="Proteomes" id="UP001162891"/>
    </source>
</evidence>
<feature type="transmembrane region" description="Helical" evidence="1">
    <location>
        <begin position="69"/>
        <end position="91"/>
    </location>
</feature>
<evidence type="ECO:0000313" key="2">
    <source>
        <dbReference type="EMBL" id="BDG01949.1"/>
    </source>
</evidence>
<name>A0ABM7WR66_9BACT</name>
<organism evidence="2 3">
    <name type="scientific">Anaeromyxobacter oryzae</name>
    <dbReference type="NCBI Taxonomy" id="2918170"/>
    <lineage>
        <taxon>Bacteria</taxon>
        <taxon>Pseudomonadati</taxon>
        <taxon>Myxococcota</taxon>
        <taxon>Myxococcia</taxon>
        <taxon>Myxococcales</taxon>
        <taxon>Cystobacterineae</taxon>
        <taxon>Anaeromyxobacteraceae</taxon>
        <taxon>Anaeromyxobacter</taxon>
    </lineage>
</organism>
<evidence type="ECO:0000256" key="1">
    <source>
        <dbReference type="SAM" id="Phobius"/>
    </source>
</evidence>
<keyword evidence="1" id="KW-0812">Transmembrane</keyword>
<accession>A0ABM7WR66</accession>
<keyword evidence="1" id="KW-0472">Membrane</keyword>